<name>D2R5R9_PIRSD</name>
<dbReference type="InterPro" id="IPR035944">
    <property type="entry name" value="YfbM-like_sf"/>
</dbReference>
<dbReference type="HOGENOM" id="CLU_1624254_0_0_0"/>
<protein>
    <submittedName>
        <fullName evidence="1">Uncharacterized protein</fullName>
    </submittedName>
</protein>
<dbReference type="SUPFAM" id="SSF111069">
    <property type="entry name" value="Hypothetical protein yfbM"/>
    <property type="match status" value="1"/>
</dbReference>
<evidence type="ECO:0000313" key="1">
    <source>
        <dbReference type="EMBL" id="ADB17251.1"/>
    </source>
</evidence>
<dbReference type="EMBL" id="CP001848">
    <property type="protein sequence ID" value="ADB17251.1"/>
    <property type="molecule type" value="Genomic_DNA"/>
</dbReference>
<dbReference type="OrthoDB" id="1821531at2"/>
<proteinExistence type="predicted"/>
<sequence>MVGRGYHIALDRENAKRVFAQKDDENLRRLLDELKSSPEVKKSGRLLDLGTTWDPIHRCLTEGELDPTGGDFPLNTAILGGKKLHQGDDYAAMLIRPDMNIFIAEALGEVDEMEFRAKFFALNTESFKGPITDKAFVEIWLNLQKLKVFFEESAENLEAVIFTASYQG</sequence>
<dbReference type="Proteomes" id="UP000001887">
    <property type="component" value="Chromosome"/>
</dbReference>
<reference evidence="1 2" key="1">
    <citation type="journal article" date="2009" name="Stand. Genomic Sci.">
        <title>Complete genome sequence of Pirellula staleyi type strain (ATCC 27377).</title>
        <authorList>
            <person name="Clum A."/>
            <person name="Tindall B.J."/>
            <person name="Sikorski J."/>
            <person name="Ivanova N."/>
            <person name="Mavrommatis K."/>
            <person name="Lucas S."/>
            <person name="Glavina del Rio T."/>
            <person name="Nolan M."/>
            <person name="Chen F."/>
            <person name="Tice H."/>
            <person name="Pitluck S."/>
            <person name="Cheng J.F."/>
            <person name="Chertkov O."/>
            <person name="Brettin T."/>
            <person name="Han C."/>
            <person name="Detter J.C."/>
            <person name="Kuske C."/>
            <person name="Bruce D."/>
            <person name="Goodwin L."/>
            <person name="Ovchinikova G."/>
            <person name="Pati A."/>
            <person name="Mikhailova N."/>
            <person name="Chen A."/>
            <person name="Palaniappan K."/>
            <person name="Land M."/>
            <person name="Hauser L."/>
            <person name="Chang Y.J."/>
            <person name="Jeffries C.D."/>
            <person name="Chain P."/>
            <person name="Rohde M."/>
            <person name="Goker M."/>
            <person name="Bristow J."/>
            <person name="Eisen J.A."/>
            <person name="Markowitz V."/>
            <person name="Hugenholtz P."/>
            <person name="Kyrpides N.C."/>
            <person name="Klenk H.P."/>
            <person name="Lapidus A."/>
        </authorList>
    </citation>
    <scope>NUCLEOTIDE SEQUENCE [LARGE SCALE GENOMIC DNA]</scope>
    <source>
        <strain evidence="2">ATCC 27377 / DSM 6068 / ICPB 4128</strain>
    </source>
</reference>
<dbReference type="InterPro" id="IPR015068">
    <property type="entry name" value="DUF1877"/>
</dbReference>
<dbReference type="STRING" id="530564.Psta_2582"/>
<dbReference type="AlphaFoldDB" id="D2R5R9"/>
<evidence type="ECO:0000313" key="2">
    <source>
        <dbReference type="Proteomes" id="UP000001887"/>
    </source>
</evidence>
<keyword evidence="2" id="KW-1185">Reference proteome</keyword>
<accession>D2R5R9</accession>
<dbReference type="KEGG" id="psl:Psta_2582"/>
<dbReference type="Pfam" id="PF08974">
    <property type="entry name" value="DUF1877"/>
    <property type="match status" value="1"/>
</dbReference>
<gene>
    <name evidence="1" type="ordered locus">Psta_2582</name>
</gene>
<dbReference type="Gene3D" id="3.40.1760.10">
    <property type="entry name" value="YfbM-like super family"/>
    <property type="match status" value="1"/>
</dbReference>
<organism evidence="1 2">
    <name type="scientific">Pirellula staleyi (strain ATCC 27377 / DSM 6068 / ICPB 4128)</name>
    <name type="common">Pirella staleyi</name>
    <dbReference type="NCBI Taxonomy" id="530564"/>
    <lineage>
        <taxon>Bacteria</taxon>
        <taxon>Pseudomonadati</taxon>
        <taxon>Planctomycetota</taxon>
        <taxon>Planctomycetia</taxon>
        <taxon>Pirellulales</taxon>
        <taxon>Pirellulaceae</taxon>
        <taxon>Pirellula</taxon>
    </lineage>
</organism>